<proteinExistence type="predicted"/>
<dbReference type="STRING" id="642492.Clole_2521"/>
<name>F2JHI8_CELLD</name>
<reference evidence="1 2" key="1">
    <citation type="journal article" date="2011" name="J. Bacteriol.">
        <title>Complete genome sequence of the cellulose-degrading bacterium Cellulosilyticum lentocellum.</title>
        <authorList>
            <consortium name="US DOE Joint Genome Institute"/>
            <person name="Miller D.A."/>
            <person name="Suen G."/>
            <person name="Bruce D."/>
            <person name="Copeland A."/>
            <person name="Cheng J.F."/>
            <person name="Detter C."/>
            <person name="Goodwin L.A."/>
            <person name="Han C.S."/>
            <person name="Hauser L.J."/>
            <person name="Land M.L."/>
            <person name="Lapidus A."/>
            <person name="Lucas S."/>
            <person name="Meincke L."/>
            <person name="Pitluck S."/>
            <person name="Tapia R."/>
            <person name="Teshima H."/>
            <person name="Woyke T."/>
            <person name="Fox B.G."/>
            <person name="Angert E.R."/>
            <person name="Currie C.R."/>
        </authorList>
    </citation>
    <scope>NUCLEOTIDE SEQUENCE [LARGE SCALE GENOMIC DNA]</scope>
    <source>
        <strain evidence="2">ATCC 49066 / DSM 5427 / NCIMB 11756 / RHM5</strain>
    </source>
</reference>
<accession>F2JHI8</accession>
<evidence type="ECO:0000313" key="1">
    <source>
        <dbReference type="EMBL" id="ADZ84227.1"/>
    </source>
</evidence>
<dbReference type="HOGENOM" id="CLU_1479549_0_0_9"/>
<dbReference type="Proteomes" id="UP000008467">
    <property type="component" value="Chromosome"/>
</dbReference>
<gene>
    <name evidence="1" type="ordered locus">Clole_2521</name>
</gene>
<protein>
    <submittedName>
        <fullName evidence="1">Uncharacterized protein</fullName>
    </submittedName>
</protein>
<evidence type="ECO:0000313" key="2">
    <source>
        <dbReference type="Proteomes" id="UP000008467"/>
    </source>
</evidence>
<keyword evidence="2" id="KW-1185">Reference proteome</keyword>
<dbReference type="AlphaFoldDB" id="F2JHI8"/>
<organism evidence="1 2">
    <name type="scientific">Cellulosilyticum lentocellum (strain ATCC 49066 / DSM 5427 / NCIMB 11756 / RHM5)</name>
    <name type="common">Clostridium lentocellum</name>
    <dbReference type="NCBI Taxonomy" id="642492"/>
    <lineage>
        <taxon>Bacteria</taxon>
        <taxon>Bacillati</taxon>
        <taxon>Bacillota</taxon>
        <taxon>Clostridia</taxon>
        <taxon>Lachnospirales</taxon>
        <taxon>Cellulosilyticaceae</taxon>
        <taxon>Cellulosilyticum</taxon>
    </lineage>
</organism>
<dbReference type="RefSeq" id="WP_013657520.1">
    <property type="nucleotide sequence ID" value="NC_015275.1"/>
</dbReference>
<sequence>MMIEVKESERQAMKKEQMQGEIEALNFKEDTYDFDGMIRLADCEEAALIFTFEDEDDGKHYMNRYELLAAHMSIEQKLNRIHHYLEEDETHGLFVSFAVVYEGQLQLFNGRFKKGKEVDMGELELGNHMIYGMLIRYIEGEYLFDEVLYFDGENKSHSWAERVLDAGELTFMMKEMIMEFED</sequence>
<dbReference type="EMBL" id="CP002582">
    <property type="protein sequence ID" value="ADZ84227.1"/>
    <property type="molecule type" value="Genomic_DNA"/>
</dbReference>
<dbReference type="KEGG" id="cle:Clole_2521"/>